<protein>
    <submittedName>
        <fullName evidence="8">Conjugative transfer signal peptidase TraF</fullName>
    </submittedName>
</protein>
<proteinExistence type="inferred from homology"/>
<keyword evidence="4" id="KW-0574">Periplasm</keyword>
<keyword evidence="5" id="KW-0184">Conjugation</keyword>
<sequence>MIMMMLEGGTVPRQRRRACFTLSVAAGLLIVLFAAGWVGGLRINTTPSEPLGLWRIIQLTRAARSGETVFVCPPDNAVMREARQRGYLRPGLCPGGFGPLIKTVIAVAGQRVDVTDRIAIDGVTIPGSRIMEKDGQGRSLLHDQSGMVRPGEVYLHSDFIGSWDSRYFGPMPESGVLGLAQEVLTYAP</sequence>
<dbReference type="Proteomes" id="UP000175993">
    <property type="component" value="Unassembled WGS sequence"/>
</dbReference>
<organism evidence="8 10">
    <name type="scientific">Agrobacterium vitis</name>
    <name type="common">Rhizobium vitis</name>
    <dbReference type="NCBI Taxonomy" id="373"/>
    <lineage>
        <taxon>Bacteria</taxon>
        <taxon>Pseudomonadati</taxon>
        <taxon>Pseudomonadota</taxon>
        <taxon>Alphaproteobacteria</taxon>
        <taxon>Hyphomicrobiales</taxon>
        <taxon>Rhizobiaceae</taxon>
        <taxon>Rhizobium/Agrobacterium group</taxon>
        <taxon>Agrobacterium</taxon>
    </lineage>
</organism>
<evidence type="ECO:0000313" key="7">
    <source>
        <dbReference type="EMBL" id="MUP07636.1"/>
    </source>
</evidence>
<dbReference type="NCBIfam" id="NF010412">
    <property type="entry name" value="PRK13838.1"/>
    <property type="match status" value="1"/>
</dbReference>
<evidence type="ECO:0000259" key="6">
    <source>
        <dbReference type="Pfam" id="PF10502"/>
    </source>
</evidence>
<dbReference type="GO" id="GO:0042597">
    <property type="term" value="C:periplasmic space"/>
    <property type="evidence" value="ECO:0007669"/>
    <property type="project" value="UniProtKB-SubCell"/>
</dbReference>
<dbReference type="SUPFAM" id="SSF51306">
    <property type="entry name" value="LexA/Signal peptidase"/>
    <property type="match status" value="1"/>
</dbReference>
<dbReference type="InterPro" id="IPR014139">
    <property type="entry name" value="Peptidase_S26C_TraF"/>
</dbReference>
<dbReference type="InterPro" id="IPR036286">
    <property type="entry name" value="LexA/Signal_pep-like_sf"/>
</dbReference>
<evidence type="ECO:0000313" key="9">
    <source>
        <dbReference type="Proteomes" id="UP000175993"/>
    </source>
</evidence>
<reference evidence="7 9" key="1">
    <citation type="submission" date="2019-11" db="EMBL/GenBank/DDBJ databases">
        <title>Whole-genome sequencing of Allorhizobium vitis.</title>
        <authorList>
            <person name="Gan H.M."/>
            <person name="Savka M.A."/>
        </authorList>
    </citation>
    <scope>NUCLEOTIDE SEQUENCE [LARGE SCALE GENOMIC DNA]</scope>
    <source>
        <strain evidence="7 9">AB4</strain>
    </source>
</reference>
<feature type="domain" description="Peptidase S26" evidence="6">
    <location>
        <begin position="21"/>
        <end position="183"/>
    </location>
</feature>
<evidence type="ECO:0000313" key="10">
    <source>
        <dbReference type="Proteomes" id="UP000440716"/>
    </source>
</evidence>
<name>A0A7K1RYH0_AGRVI</name>
<dbReference type="Proteomes" id="UP000440716">
    <property type="component" value="Unassembled WGS sequence"/>
</dbReference>
<dbReference type="OrthoDB" id="5360818at2"/>
<dbReference type="NCBIfam" id="TIGR02771">
    <property type="entry name" value="TraF_Ti"/>
    <property type="match status" value="1"/>
</dbReference>
<evidence type="ECO:0000256" key="4">
    <source>
        <dbReference type="ARBA" id="ARBA00022764"/>
    </source>
</evidence>
<dbReference type="AlphaFoldDB" id="A0A7K1RYH0"/>
<evidence type="ECO:0000256" key="1">
    <source>
        <dbReference type="ARBA" id="ARBA00004418"/>
    </source>
</evidence>
<comment type="subcellular location">
    <subcellularLocation>
        <location evidence="1">Periplasm</location>
    </subcellularLocation>
</comment>
<gene>
    <name evidence="8" type="primary">traF</name>
    <name evidence="7" type="ORF">BBI04_022865</name>
    <name evidence="8" type="ORF">GOZ88_23385</name>
</gene>
<dbReference type="Pfam" id="PF10502">
    <property type="entry name" value="Peptidase_S26"/>
    <property type="match status" value="1"/>
</dbReference>
<dbReference type="EMBL" id="WPHU01000012">
    <property type="protein sequence ID" value="MVA59056.1"/>
    <property type="molecule type" value="Genomic_DNA"/>
</dbReference>
<comment type="caution">
    <text evidence="8">The sequence shown here is derived from an EMBL/GenBank/DDBJ whole genome shotgun (WGS) entry which is preliminary data.</text>
</comment>
<evidence type="ECO:0000256" key="5">
    <source>
        <dbReference type="ARBA" id="ARBA00022971"/>
    </source>
</evidence>
<accession>A0A7K1RYH0</accession>
<dbReference type="EMBL" id="MBEV02000017">
    <property type="protein sequence ID" value="MUP07636.1"/>
    <property type="molecule type" value="Genomic_DNA"/>
</dbReference>
<dbReference type="Gene3D" id="2.10.109.10">
    <property type="entry name" value="Umud Fragment, subunit A"/>
    <property type="match status" value="1"/>
</dbReference>
<evidence type="ECO:0000313" key="8">
    <source>
        <dbReference type="EMBL" id="MVA59056.1"/>
    </source>
</evidence>
<reference evidence="8 10" key="2">
    <citation type="submission" date="2019-12" db="EMBL/GenBank/DDBJ databases">
        <title>Whole-genome sequencing of Allorhizobium vitis.</title>
        <authorList>
            <person name="Gan H.M."/>
            <person name="Szegedi E."/>
            <person name="Burr T."/>
            <person name="Savka M.A."/>
        </authorList>
    </citation>
    <scope>NUCLEOTIDE SEQUENCE [LARGE SCALE GENOMIC DNA]</scope>
    <source>
        <strain evidence="8 10">CG415</strain>
    </source>
</reference>
<dbReference type="RefSeq" id="WP_081341785.1">
    <property type="nucleotide sequence ID" value="NZ_JABAEJ010000018.1"/>
</dbReference>
<dbReference type="GO" id="GO:0006465">
    <property type="term" value="P:signal peptide processing"/>
    <property type="evidence" value="ECO:0007669"/>
    <property type="project" value="InterPro"/>
</dbReference>
<evidence type="ECO:0000256" key="2">
    <source>
        <dbReference type="ARBA" id="ARBA00005849"/>
    </source>
</evidence>
<keyword evidence="3" id="KW-0732">Signal</keyword>
<dbReference type="InterPro" id="IPR019533">
    <property type="entry name" value="Peptidase_S26"/>
</dbReference>
<evidence type="ECO:0000256" key="3">
    <source>
        <dbReference type="ARBA" id="ARBA00022729"/>
    </source>
</evidence>
<comment type="similarity">
    <text evidence="2">Belongs to the peptidase S26C family.</text>
</comment>
<dbReference type="GO" id="GO:0004252">
    <property type="term" value="F:serine-type endopeptidase activity"/>
    <property type="evidence" value="ECO:0007669"/>
    <property type="project" value="InterPro"/>
</dbReference>